<comment type="catalytic activity">
    <reaction evidence="10">
        <text>[(1-&gt;4)-alpha-D-galacturonosyl methyl ester](n) + n H2O = [(1-&gt;4)-alpha-D-galacturonosyl](n) + n methanol + n H(+)</text>
        <dbReference type="Rhea" id="RHEA:22380"/>
        <dbReference type="Rhea" id="RHEA-COMP:14570"/>
        <dbReference type="Rhea" id="RHEA-COMP:14573"/>
        <dbReference type="ChEBI" id="CHEBI:15377"/>
        <dbReference type="ChEBI" id="CHEBI:15378"/>
        <dbReference type="ChEBI" id="CHEBI:17790"/>
        <dbReference type="ChEBI" id="CHEBI:140522"/>
        <dbReference type="ChEBI" id="CHEBI:140523"/>
        <dbReference type="EC" id="3.1.1.11"/>
    </reaction>
</comment>
<dbReference type="InterPro" id="IPR000070">
    <property type="entry name" value="Pectinesterase_cat"/>
</dbReference>
<evidence type="ECO:0000259" key="12">
    <source>
        <dbReference type="SMART" id="SM00856"/>
    </source>
</evidence>
<dbReference type="Pfam" id="PF04043">
    <property type="entry name" value="PMEI"/>
    <property type="match status" value="1"/>
</dbReference>
<dbReference type="PROSITE" id="PS00503">
    <property type="entry name" value="PECTINESTERASE_2"/>
    <property type="match status" value="1"/>
</dbReference>
<dbReference type="InterPro" id="IPR033131">
    <property type="entry name" value="Pectinesterase_Asp_AS"/>
</dbReference>
<keyword evidence="7" id="KW-1015">Disulfide bond</keyword>
<dbReference type="InterPro" id="IPR006501">
    <property type="entry name" value="Pectinesterase_inhib_dom"/>
</dbReference>
<dbReference type="InterPro" id="IPR011050">
    <property type="entry name" value="Pectin_lyase_fold/virulence"/>
</dbReference>
<dbReference type="NCBIfam" id="TIGR01614">
    <property type="entry name" value="PME_inhib"/>
    <property type="match status" value="1"/>
</dbReference>
<dbReference type="Pfam" id="PF01095">
    <property type="entry name" value="Pectinesterase"/>
    <property type="match status" value="1"/>
</dbReference>
<evidence type="ECO:0000256" key="2">
    <source>
        <dbReference type="ARBA" id="ARBA00006027"/>
    </source>
</evidence>
<keyword evidence="11" id="KW-0812">Transmembrane</keyword>
<proteinExistence type="inferred from homology"/>
<comment type="pathway">
    <text evidence="1 10">Glycan metabolism; pectin degradation; 2-dehydro-3-deoxy-D-gluconate from pectin: step 1/5.</text>
</comment>
<reference evidence="13 14" key="1">
    <citation type="submission" date="2024-01" db="EMBL/GenBank/DDBJ databases">
        <title>Genome assemblies of Stephania.</title>
        <authorList>
            <person name="Yang L."/>
        </authorList>
    </citation>
    <scope>NUCLEOTIDE SEQUENCE [LARGE SCALE GENOMIC DNA]</scope>
    <source>
        <strain evidence="13">QJT</strain>
        <tissue evidence="13">Leaf</tissue>
    </source>
</reference>
<dbReference type="GO" id="GO:0030599">
    <property type="term" value="F:pectinesterase activity"/>
    <property type="evidence" value="ECO:0007669"/>
    <property type="project" value="UniProtKB-UniRule"/>
</dbReference>
<evidence type="ECO:0000256" key="8">
    <source>
        <dbReference type="ARBA" id="ARBA00023180"/>
    </source>
</evidence>
<evidence type="ECO:0000256" key="7">
    <source>
        <dbReference type="ARBA" id="ARBA00023157"/>
    </source>
</evidence>
<dbReference type="FunFam" id="2.160.20.10:FF:000001">
    <property type="entry name" value="Pectinesterase"/>
    <property type="match status" value="1"/>
</dbReference>
<feature type="domain" description="Pectinesterase inhibitor" evidence="12">
    <location>
        <begin position="74"/>
        <end position="237"/>
    </location>
</feature>
<feature type="transmembrane region" description="Helical" evidence="11">
    <location>
        <begin position="28"/>
        <end position="50"/>
    </location>
</feature>
<keyword evidence="8" id="KW-0325">Glycoprotein</keyword>
<organism evidence="13 14">
    <name type="scientific">Stephania japonica</name>
    <dbReference type="NCBI Taxonomy" id="461633"/>
    <lineage>
        <taxon>Eukaryota</taxon>
        <taxon>Viridiplantae</taxon>
        <taxon>Streptophyta</taxon>
        <taxon>Embryophyta</taxon>
        <taxon>Tracheophyta</taxon>
        <taxon>Spermatophyta</taxon>
        <taxon>Magnoliopsida</taxon>
        <taxon>Ranunculales</taxon>
        <taxon>Menispermaceae</taxon>
        <taxon>Menispermoideae</taxon>
        <taxon>Cissampelideae</taxon>
        <taxon>Stephania</taxon>
    </lineage>
</organism>
<evidence type="ECO:0000256" key="3">
    <source>
        <dbReference type="ARBA" id="ARBA00007786"/>
    </source>
</evidence>
<evidence type="ECO:0000313" key="14">
    <source>
        <dbReference type="Proteomes" id="UP001417504"/>
    </source>
</evidence>
<evidence type="ECO:0000256" key="9">
    <source>
        <dbReference type="PROSITE-ProRule" id="PRU10040"/>
    </source>
</evidence>
<dbReference type="Gene3D" id="2.160.20.10">
    <property type="entry name" value="Single-stranded right-handed beta-helix, Pectin lyase-like"/>
    <property type="match status" value="1"/>
</dbReference>
<comment type="caution">
    <text evidence="13">The sequence shown here is derived from an EMBL/GenBank/DDBJ whole genome shotgun (WGS) entry which is preliminary data.</text>
</comment>
<dbReference type="CDD" id="cd15798">
    <property type="entry name" value="PMEI-like_3"/>
    <property type="match status" value="1"/>
</dbReference>
<evidence type="ECO:0000256" key="10">
    <source>
        <dbReference type="RuleBase" id="RU000589"/>
    </source>
</evidence>
<keyword evidence="11" id="KW-0472">Membrane</keyword>
<feature type="active site" evidence="9">
    <location>
        <position position="439"/>
    </location>
</feature>
<keyword evidence="6 10" id="KW-0063">Aspartyl esterase</keyword>
<dbReference type="GO" id="GO:0042545">
    <property type="term" value="P:cell wall modification"/>
    <property type="evidence" value="ECO:0007669"/>
    <property type="project" value="UniProtKB-UniRule"/>
</dbReference>
<gene>
    <name evidence="13" type="ORF">Sjap_021982</name>
</gene>
<comment type="similarity">
    <text evidence="3">In the C-terminal section; belongs to the pectinesterase family.</text>
</comment>
<comment type="similarity">
    <text evidence="2">In the N-terminal section; belongs to the PMEI family.</text>
</comment>
<keyword evidence="5 10" id="KW-0378">Hydrolase</keyword>
<dbReference type="PANTHER" id="PTHR31707">
    <property type="entry name" value="PECTINESTERASE"/>
    <property type="match status" value="1"/>
</dbReference>
<evidence type="ECO:0000313" key="13">
    <source>
        <dbReference type="EMBL" id="KAK9096485.1"/>
    </source>
</evidence>
<dbReference type="InterPro" id="IPR035513">
    <property type="entry name" value="Invertase/methylesterase_inhib"/>
</dbReference>
<dbReference type="InterPro" id="IPR012334">
    <property type="entry name" value="Pectin_lyas_fold"/>
</dbReference>
<evidence type="ECO:0000256" key="1">
    <source>
        <dbReference type="ARBA" id="ARBA00005184"/>
    </source>
</evidence>
<dbReference type="GO" id="GO:0045490">
    <property type="term" value="P:pectin catabolic process"/>
    <property type="evidence" value="ECO:0007669"/>
    <property type="project" value="UniProtKB-UniRule"/>
</dbReference>
<dbReference type="Gene3D" id="1.20.140.40">
    <property type="entry name" value="Invertase/pectin methylesterase inhibitor family protein"/>
    <property type="match status" value="1"/>
</dbReference>
<dbReference type="GO" id="GO:0004857">
    <property type="term" value="F:enzyme inhibitor activity"/>
    <property type="evidence" value="ECO:0007669"/>
    <property type="project" value="InterPro"/>
</dbReference>
<dbReference type="FunFam" id="1.20.140.40:FF:000010">
    <property type="entry name" value="Pectinesterase"/>
    <property type="match status" value="1"/>
</dbReference>
<accession>A0AAP0EQL6</accession>
<keyword evidence="14" id="KW-1185">Reference proteome</keyword>
<sequence length="597" mass="65967">MNNSPFKGYSKVNEAEEIAFRKKTRRRLLVIALSTILLVGIVGAIVGTVIHKSNNNNNKNNGSSSSTNGTNNWSPNSIIKAICTETNYPDTCFSSLSSFSTNSSSSSNNKFDLPEELFKYSLQVALNELSTISSLPDNFINRTNVNDTRLIVALKDCKTLFGDAIDELNDSIASAHHDSWLNNIDDIRIWLNAVLTDLETCLDGLDEMSSNNNVLLLSEMRTCLQNSTMYTSNSLAIVTNIVGLVDKFSVIPMQHRKLLSSDGGDYPDWVNERDMRRLLDQNASAVMKADLTVAQDGTGTHTTIQDAVNAVTKKKQTRTVIYVKAGVYFENVIVAKEHWNIVMYGDGSTNTTVSGSLNYADGASTFKCGTFQVNGKGFVARDIGFKNTAGPEKHQAVALRSSADLSVFYRCAFDAYQDTLYTHKNRQFYRDCFITGTVDFIFGNAAVVFQNCSIQPRQPLPNQYNTITAQGKIDKDNATGISIHRCTITANGQVTARTYLGRPWKNFSTTVIMGSMIDGMVDPAGWIAWSQNTEPPTTIYYAEYNNSGPGAALDDRVKWAGYRPAMSDEKAHTFTVDPFFKGSRWIPHAIVPFDTSL</sequence>
<evidence type="ECO:0000256" key="4">
    <source>
        <dbReference type="ARBA" id="ARBA00013229"/>
    </source>
</evidence>
<dbReference type="EC" id="3.1.1.11" evidence="4 10"/>
<evidence type="ECO:0000256" key="5">
    <source>
        <dbReference type="ARBA" id="ARBA00022801"/>
    </source>
</evidence>
<protein>
    <recommendedName>
        <fullName evidence="4 10">Pectinesterase</fullName>
        <ecNumber evidence="4 10">3.1.1.11</ecNumber>
    </recommendedName>
</protein>
<dbReference type="SUPFAM" id="SSF101148">
    <property type="entry name" value="Plant invertase/pectin methylesterase inhibitor"/>
    <property type="match status" value="1"/>
</dbReference>
<dbReference type="SUPFAM" id="SSF51126">
    <property type="entry name" value="Pectin lyase-like"/>
    <property type="match status" value="1"/>
</dbReference>
<name>A0AAP0EQL6_9MAGN</name>
<dbReference type="Proteomes" id="UP001417504">
    <property type="component" value="Unassembled WGS sequence"/>
</dbReference>
<keyword evidence="11" id="KW-1133">Transmembrane helix</keyword>
<dbReference type="SMART" id="SM00856">
    <property type="entry name" value="PMEI"/>
    <property type="match status" value="1"/>
</dbReference>
<evidence type="ECO:0000256" key="11">
    <source>
        <dbReference type="SAM" id="Phobius"/>
    </source>
</evidence>
<evidence type="ECO:0000256" key="6">
    <source>
        <dbReference type="ARBA" id="ARBA00023085"/>
    </source>
</evidence>
<dbReference type="AlphaFoldDB" id="A0AAP0EQL6"/>
<dbReference type="EMBL" id="JBBNAE010000009">
    <property type="protein sequence ID" value="KAK9096485.1"/>
    <property type="molecule type" value="Genomic_DNA"/>
</dbReference>